<evidence type="ECO:0000313" key="1">
    <source>
        <dbReference type="EMBL" id="KAJ4715194.1"/>
    </source>
</evidence>
<sequence length="263" mass="29453">MSVLPTSAAYLSDVVQKDADPDAADRESFHRFFDCWLVEQNQHLQELNSVSTEYGSDVGSSTTNGEKLAQLLQPLVERVVQHYEHYYRAKSRWVKLDVLAMLSPSWRSSIEDAFLWIGGWRPSMSFHLLYSKSGLQLEAKLHDVIRGLPTGDLADLSPSQLTQVNELQRISLRDEEALTDNMAKVQETVADSPTVELSHVITELMSQNPSLEEDILSPIQAVHFLIAAAELHLRLHDWGERRDASSRRLHHGNGTDAGTGTGP</sequence>
<comment type="caution">
    <text evidence="1">The sequence shown here is derived from an EMBL/GenBank/DDBJ whole genome shotgun (WGS) entry which is preliminary data.</text>
</comment>
<dbReference type="Proteomes" id="UP001164539">
    <property type="component" value="Chromosome 7"/>
</dbReference>
<proteinExistence type="predicted"/>
<reference evidence="1 2" key="1">
    <citation type="journal article" date="2023" name="Science">
        <title>Complex scaffold remodeling in plant triterpene biosynthesis.</title>
        <authorList>
            <person name="De La Pena R."/>
            <person name="Hodgson H."/>
            <person name="Liu J.C."/>
            <person name="Stephenson M.J."/>
            <person name="Martin A.C."/>
            <person name="Owen C."/>
            <person name="Harkess A."/>
            <person name="Leebens-Mack J."/>
            <person name="Jimenez L.E."/>
            <person name="Osbourn A."/>
            <person name="Sattely E.S."/>
        </authorList>
    </citation>
    <scope>NUCLEOTIDE SEQUENCE [LARGE SCALE GENOMIC DNA]</scope>
    <source>
        <strain evidence="2">cv. JPN11</strain>
        <tissue evidence="1">Leaf</tissue>
    </source>
</reference>
<organism evidence="1 2">
    <name type="scientific">Melia azedarach</name>
    <name type="common">Chinaberry tree</name>
    <dbReference type="NCBI Taxonomy" id="155640"/>
    <lineage>
        <taxon>Eukaryota</taxon>
        <taxon>Viridiplantae</taxon>
        <taxon>Streptophyta</taxon>
        <taxon>Embryophyta</taxon>
        <taxon>Tracheophyta</taxon>
        <taxon>Spermatophyta</taxon>
        <taxon>Magnoliopsida</taxon>
        <taxon>eudicotyledons</taxon>
        <taxon>Gunneridae</taxon>
        <taxon>Pentapetalae</taxon>
        <taxon>rosids</taxon>
        <taxon>malvids</taxon>
        <taxon>Sapindales</taxon>
        <taxon>Meliaceae</taxon>
        <taxon>Melia</taxon>
    </lineage>
</organism>
<keyword evidence="2" id="KW-1185">Reference proteome</keyword>
<gene>
    <name evidence="1" type="ORF">OWV82_013581</name>
</gene>
<dbReference type="EMBL" id="CM051400">
    <property type="protein sequence ID" value="KAJ4715194.1"/>
    <property type="molecule type" value="Genomic_DNA"/>
</dbReference>
<protein>
    <submittedName>
        <fullName evidence="1">Transcription factor TGA6-like</fullName>
    </submittedName>
</protein>
<name>A0ACC1XUU0_MELAZ</name>
<accession>A0ACC1XUU0</accession>
<evidence type="ECO:0000313" key="2">
    <source>
        <dbReference type="Proteomes" id="UP001164539"/>
    </source>
</evidence>